<dbReference type="InterPro" id="IPR029058">
    <property type="entry name" value="AB_hydrolase_fold"/>
</dbReference>
<dbReference type="VEuPathDB" id="FungiDB:F503_02405"/>
<evidence type="ECO:0000313" key="3">
    <source>
        <dbReference type="EMBL" id="EPE06277.1"/>
    </source>
</evidence>
<evidence type="ECO:0000313" key="4">
    <source>
        <dbReference type="Proteomes" id="UP000016923"/>
    </source>
</evidence>
<dbReference type="eggNOG" id="KOG1515">
    <property type="taxonomic scope" value="Eukaryota"/>
</dbReference>
<evidence type="ECO:0000259" key="2">
    <source>
        <dbReference type="Pfam" id="PF07859"/>
    </source>
</evidence>
<dbReference type="PANTHER" id="PTHR48081:SF8">
    <property type="entry name" value="ALPHA_BETA HYDROLASE FOLD-3 DOMAIN-CONTAINING PROTEIN-RELATED"/>
    <property type="match status" value="1"/>
</dbReference>
<dbReference type="PANTHER" id="PTHR48081">
    <property type="entry name" value="AB HYDROLASE SUPERFAMILY PROTEIN C4A8.06C"/>
    <property type="match status" value="1"/>
</dbReference>
<evidence type="ECO:0000256" key="1">
    <source>
        <dbReference type="ARBA" id="ARBA00022801"/>
    </source>
</evidence>
<dbReference type="InterPro" id="IPR050300">
    <property type="entry name" value="GDXG_lipolytic_enzyme"/>
</dbReference>
<dbReference type="Pfam" id="PF07859">
    <property type="entry name" value="Abhydrolase_3"/>
    <property type="match status" value="1"/>
</dbReference>
<accession>S3C0K4</accession>
<dbReference type="OMA" id="TNTWARF"/>
<dbReference type="EMBL" id="KE148153">
    <property type="protein sequence ID" value="EPE06277.1"/>
    <property type="molecule type" value="Genomic_DNA"/>
</dbReference>
<dbReference type="AlphaFoldDB" id="S3C0K4"/>
<dbReference type="GO" id="GO:0016787">
    <property type="term" value="F:hydrolase activity"/>
    <property type="evidence" value="ECO:0007669"/>
    <property type="project" value="UniProtKB-KW"/>
</dbReference>
<name>S3C0K4_OPHP1</name>
<dbReference type="InterPro" id="IPR013094">
    <property type="entry name" value="AB_hydrolase_3"/>
</dbReference>
<dbReference type="STRING" id="1262450.S3C0K4"/>
<sequence length="378" mass="40594">MIDTQTGIIMSDTRTVIQPLHPSVRGRLDPEYVELHDAVLQYFPRTESLTFHPVTSRNATSPMAHGSQKVAEVGKTEDRIIFTDPKDGSTIDVRIFTPEGAAPSTGWPLLAWYHGGGWVMGGLNSENGFLTHICKYLRSIVISINYRHAPEHVYPAAFNDSFTGYKWAVSPETVAELNIDIERIAIGGLSAGGGLTASVAMKIAQAAAASPASSLPKPCYQVLICPVIDNTVTVDTAPAVRAGWKESQHSPWLTPARMQWYRNKYFGTDPETVAKSTAEWEASPCFASDEMLASSPATFLGVSGCDLLGPEAIAYGEQLSRAGVAVETQTYAGGTHSILVLAGIHKLSQKMVHDASASLASAWGLAYDTSSAPILSQK</sequence>
<proteinExistence type="predicted"/>
<dbReference type="SUPFAM" id="SSF53474">
    <property type="entry name" value="alpha/beta-Hydrolases"/>
    <property type="match status" value="1"/>
</dbReference>
<feature type="domain" description="Alpha/beta hydrolase fold-3" evidence="2">
    <location>
        <begin position="111"/>
        <end position="338"/>
    </location>
</feature>
<keyword evidence="4" id="KW-1185">Reference proteome</keyword>
<keyword evidence="1" id="KW-0378">Hydrolase</keyword>
<gene>
    <name evidence="3" type="ORF">F503_02405</name>
</gene>
<dbReference type="OrthoDB" id="408631at2759"/>
<dbReference type="HOGENOM" id="CLU_012494_6_2_1"/>
<organism evidence="3 4">
    <name type="scientific">Ophiostoma piceae (strain UAMH 11346)</name>
    <name type="common">Sap stain fungus</name>
    <dbReference type="NCBI Taxonomy" id="1262450"/>
    <lineage>
        <taxon>Eukaryota</taxon>
        <taxon>Fungi</taxon>
        <taxon>Dikarya</taxon>
        <taxon>Ascomycota</taxon>
        <taxon>Pezizomycotina</taxon>
        <taxon>Sordariomycetes</taxon>
        <taxon>Sordariomycetidae</taxon>
        <taxon>Ophiostomatales</taxon>
        <taxon>Ophiostomataceae</taxon>
        <taxon>Ophiostoma</taxon>
    </lineage>
</organism>
<dbReference type="Proteomes" id="UP000016923">
    <property type="component" value="Unassembled WGS sequence"/>
</dbReference>
<dbReference type="Gene3D" id="3.40.50.1820">
    <property type="entry name" value="alpha/beta hydrolase"/>
    <property type="match status" value="1"/>
</dbReference>
<protein>
    <submittedName>
        <fullName evidence="3">Putative lipase esterase enzyme from carbohydrate esterase family ce10</fullName>
    </submittedName>
</protein>
<reference evidence="3 4" key="1">
    <citation type="journal article" date="2013" name="BMC Genomics">
        <title>The genome and transcriptome of the pine saprophyte Ophiostoma piceae, and a comparison with the bark beetle-associated pine pathogen Grosmannia clavigera.</title>
        <authorList>
            <person name="Haridas S."/>
            <person name="Wang Y."/>
            <person name="Lim L."/>
            <person name="Massoumi Alamouti S."/>
            <person name="Jackman S."/>
            <person name="Docking R."/>
            <person name="Robertson G."/>
            <person name="Birol I."/>
            <person name="Bohlmann J."/>
            <person name="Breuil C."/>
        </authorList>
    </citation>
    <scope>NUCLEOTIDE SEQUENCE [LARGE SCALE GENOMIC DNA]</scope>
    <source>
        <strain evidence="3 4">UAMH 11346</strain>
    </source>
</reference>